<dbReference type="AlphaFoldDB" id="A0A1I4QSX9"/>
<evidence type="ECO:0000313" key="1">
    <source>
        <dbReference type="EMBL" id="SFM43117.1"/>
    </source>
</evidence>
<dbReference type="STRING" id="39841.SAMN05660836_00206"/>
<dbReference type="Proteomes" id="UP000199611">
    <property type="component" value="Unassembled WGS sequence"/>
</dbReference>
<name>A0A1I4QSX9_9BACT</name>
<evidence type="ECO:0000313" key="2">
    <source>
        <dbReference type="Proteomes" id="UP000199611"/>
    </source>
</evidence>
<proteinExistence type="predicted"/>
<sequence>MELIEQTQELVSQLANHTRLMAQAHELSEAKLGKLRDTCKDLRHRITQNIDNLEKMLNKYRLKDLSLQDKEKAYIELRERILALHDVTVSVIRTLQERMKSTDEEIKRVRMTQKALKSYKYHQFE</sequence>
<dbReference type="EMBL" id="FOUU01000001">
    <property type="protein sequence ID" value="SFM43117.1"/>
    <property type="molecule type" value="Genomic_DNA"/>
</dbReference>
<gene>
    <name evidence="1" type="ORF">SAMN05660836_00206</name>
</gene>
<dbReference type="RefSeq" id="WP_143083075.1">
    <property type="nucleotide sequence ID" value="NZ_FOUU01000001.1"/>
</dbReference>
<organism evidence="1 2">
    <name type="scientific">Thermodesulforhabdus norvegica</name>
    <dbReference type="NCBI Taxonomy" id="39841"/>
    <lineage>
        <taxon>Bacteria</taxon>
        <taxon>Pseudomonadati</taxon>
        <taxon>Thermodesulfobacteriota</taxon>
        <taxon>Syntrophobacteria</taxon>
        <taxon>Syntrophobacterales</taxon>
        <taxon>Thermodesulforhabdaceae</taxon>
        <taxon>Thermodesulforhabdus</taxon>
    </lineage>
</organism>
<keyword evidence="2" id="KW-1185">Reference proteome</keyword>
<reference evidence="1 2" key="1">
    <citation type="submission" date="2016-10" db="EMBL/GenBank/DDBJ databases">
        <authorList>
            <person name="de Groot N.N."/>
        </authorList>
    </citation>
    <scope>NUCLEOTIDE SEQUENCE [LARGE SCALE GENOMIC DNA]</scope>
    <source>
        <strain evidence="1 2">DSM 9990</strain>
    </source>
</reference>
<protein>
    <submittedName>
        <fullName evidence="1">Uncharacterized protein</fullName>
    </submittedName>
</protein>
<accession>A0A1I4QSX9</accession>